<dbReference type="EMBL" id="CP089291">
    <property type="protein sequence ID" value="UOF89134.1"/>
    <property type="molecule type" value="Genomic_DNA"/>
</dbReference>
<organism evidence="2 3">
    <name type="scientific">Fodinisporobacter ferrooxydans</name>
    <dbReference type="NCBI Taxonomy" id="2901836"/>
    <lineage>
        <taxon>Bacteria</taxon>
        <taxon>Bacillati</taxon>
        <taxon>Bacillota</taxon>
        <taxon>Bacilli</taxon>
        <taxon>Bacillales</taxon>
        <taxon>Alicyclobacillaceae</taxon>
        <taxon>Fodinisporobacter</taxon>
    </lineage>
</organism>
<evidence type="ECO:0000313" key="3">
    <source>
        <dbReference type="Proteomes" id="UP000830167"/>
    </source>
</evidence>
<name>A0ABY4CGJ2_9BACL</name>
<proteinExistence type="inferred from homology"/>
<sequence length="148" mass="16616">MGTIWVDADGCPRGVLHAVEELAEAYGWQYRYVATYAHELNHSHRIPIDQGDQSTDLYIVNHVRAGDIVVTQDIGLAAICQARLGIGIHVSGHVYEASEMEWVLELRAQSAKARRAGYRTKGPKKRTASDDQQFYRALERVLQEANHS</sequence>
<dbReference type="Proteomes" id="UP000830167">
    <property type="component" value="Chromosome"/>
</dbReference>
<gene>
    <name evidence="2" type="ORF">LSG31_14560</name>
</gene>
<keyword evidence="3" id="KW-1185">Reference proteome</keyword>
<accession>A0ABY4CGJ2</accession>
<dbReference type="InterPro" id="IPR003791">
    <property type="entry name" value="UPF0178"/>
</dbReference>
<dbReference type="Pfam" id="PF02639">
    <property type="entry name" value="DUF188"/>
    <property type="match status" value="1"/>
</dbReference>
<dbReference type="RefSeq" id="WP_347435815.1">
    <property type="nucleotide sequence ID" value="NZ_CP089291.1"/>
</dbReference>
<evidence type="ECO:0000256" key="1">
    <source>
        <dbReference type="ARBA" id="ARBA00008522"/>
    </source>
</evidence>
<dbReference type="PANTHER" id="PTHR35146">
    <property type="entry name" value="UPF0178 PROTEIN YAII"/>
    <property type="match status" value="1"/>
</dbReference>
<comment type="similarity">
    <text evidence="1">Belongs to the UPF0178 family.</text>
</comment>
<dbReference type="PANTHER" id="PTHR35146:SF1">
    <property type="entry name" value="UPF0178 PROTEIN YAII"/>
    <property type="match status" value="1"/>
</dbReference>
<protein>
    <submittedName>
        <fullName evidence="2">DUF188 domain-containing protein</fullName>
    </submittedName>
</protein>
<reference evidence="2" key="1">
    <citation type="submission" date="2021-12" db="EMBL/GenBank/DDBJ databases">
        <title>Alicyclobacillaceae gen. nov., sp. nov., isolated from chalcocite enrichment system.</title>
        <authorList>
            <person name="Jiang Z."/>
        </authorList>
    </citation>
    <scope>NUCLEOTIDE SEQUENCE</scope>
    <source>
        <strain evidence="2">MYW30-H2</strain>
    </source>
</reference>
<evidence type="ECO:0000313" key="2">
    <source>
        <dbReference type="EMBL" id="UOF89134.1"/>
    </source>
</evidence>